<sequence length="137" mass="14845">MHQNAFKTVKRALGSELMLEHYELASPPRAQVDASPADLSAGLAAAGGRPQKSDSDRSLSLTLSGRVYSQIQKQFLRNANNITGYLSRSQKQTPVVPGGSNSEPSTLLRARKCVATGGDAVFDLYLRGLVFTFNFEK</sequence>
<dbReference type="Proteomes" id="UP000299102">
    <property type="component" value="Unassembled WGS sequence"/>
</dbReference>
<reference evidence="2 3" key="1">
    <citation type="journal article" date="2019" name="Commun. Biol.">
        <title>The bagworm genome reveals a unique fibroin gene that provides high tensile strength.</title>
        <authorList>
            <person name="Kono N."/>
            <person name="Nakamura H."/>
            <person name="Ohtoshi R."/>
            <person name="Tomita M."/>
            <person name="Numata K."/>
            <person name="Arakawa K."/>
        </authorList>
    </citation>
    <scope>NUCLEOTIDE SEQUENCE [LARGE SCALE GENOMIC DNA]</scope>
</reference>
<keyword evidence="3" id="KW-1185">Reference proteome</keyword>
<evidence type="ECO:0000313" key="2">
    <source>
        <dbReference type="EMBL" id="GBP32975.1"/>
    </source>
</evidence>
<dbReference type="EMBL" id="BGZK01000267">
    <property type="protein sequence ID" value="GBP32975.1"/>
    <property type="molecule type" value="Genomic_DNA"/>
</dbReference>
<accession>A0A4C1V415</accession>
<evidence type="ECO:0000313" key="3">
    <source>
        <dbReference type="Proteomes" id="UP000299102"/>
    </source>
</evidence>
<feature type="compositionally biased region" description="Low complexity" evidence="1">
    <location>
        <begin position="33"/>
        <end position="47"/>
    </location>
</feature>
<comment type="caution">
    <text evidence="2">The sequence shown here is derived from an EMBL/GenBank/DDBJ whole genome shotgun (WGS) entry which is preliminary data.</text>
</comment>
<name>A0A4C1V415_EUMVA</name>
<proteinExistence type="predicted"/>
<protein>
    <submittedName>
        <fullName evidence="2">Uncharacterized protein</fullName>
    </submittedName>
</protein>
<feature type="region of interest" description="Disordered" evidence="1">
    <location>
        <begin position="29"/>
        <end position="58"/>
    </location>
</feature>
<evidence type="ECO:0000256" key="1">
    <source>
        <dbReference type="SAM" id="MobiDB-lite"/>
    </source>
</evidence>
<gene>
    <name evidence="2" type="ORF">EVAR_20156_1</name>
</gene>
<dbReference type="AlphaFoldDB" id="A0A4C1V415"/>
<organism evidence="2 3">
    <name type="scientific">Eumeta variegata</name>
    <name type="common">Bagworm moth</name>
    <name type="synonym">Eumeta japonica</name>
    <dbReference type="NCBI Taxonomy" id="151549"/>
    <lineage>
        <taxon>Eukaryota</taxon>
        <taxon>Metazoa</taxon>
        <taxon>Ecdysozoa</taxon>
        <taxon>Arthropoda</taxon>
        <taxon>Hexapoda</taxon>
        <taxon>Insecta</taxon>
        <taxon>Pterygota</taxon>
        <taxon>Neoptera</taxon>
        <taxon>Endopterygota</taxon>
        <taxon>Lepidoptera</taxon>
        <taxon>Glossata</taxon>
        <taxon>Ditrysia</taxon>
        <taxon>Tineoidea</taxon>
        <taxon>Psychidae</taxon>
        <taxon>Oiketicinae</taxon>
        <taxon>Eumeta</taxon>
    </lineage>
</organism>